<proteinExistence type="inferred from homology"/>
<dbReference type="CDD" id="cd02857">
    <property type="entry name" value="E_set_CDase_PDE_N"/>
    <property type="match status" value="1"/>
</dbReference>
<dbReference type="RefSeq" id="WP_188388479.1">
    <property type="nucleotide sequence ID" value="NZ_BMFK01000001.1"/>
</dbReference>
<dbReference type="CDD" id="cd11338">
    <property type="entry name" value="AmyAc_CMD"/>
    <property type="match status" value="1"/>
</dbReference>
<dbReference type="Pfam" id="PF16657">
    <property type="entry name" value="Malt_amylase_C"/>
    <property type="match status" value="1"/>
</dbReference>
<dbReference type="Gene3D" id="2.60.40.10">
    <property type="entry name" value="Immunoglobulins"/>
    <property type="match status" value="1"/>
</dbReference>
<reference evidence="5" key="2">
    <citation type="submission" date="2020-09" db="EMBL/GenBank/DDBJ databases">
        <authorList>
            <person name="Sun Q."/>
            <person name="Zhou Y."/>
        </authorList>
    </citation>
    <scope>NUCLEOTIDE SEQUENCE</scope>
    <source>
        <strain evidence="5">CGMCC 1.12698</strain>
    </source>
</reference>
<sequence length="578" mass="67656">MQKEAVYHSPTYPFVYAVDEHTVHIRLRTKKQDVQAVTLLYGDQYEWCDGAWITSTIAMQKTGYNELFDYWFVTVQPPYGRLRYAFSLQSEESLYYMEKGFFIHAPTHDVSAFFCFPFVHTCDMFQAPSWTKDTVWYQIFPERFCDGDSTNNPVGTIAWESMPPTPTSFYGGDLDGIIEKLDYLYELGINGIYLTPIFNAHSNHKYDTIDYFTIDEAFGNKEILKKLVSHCHEKGIKVMLDAVFNHAGYFFDKWQDVLKNQEQSAYKDWFHIHSFPVRTGPVPTYATFAFEKTMPKLNTNHPEVKEYLLRVGRYWIEEANIDGWRLDVANEVSHQFWREFRLEMTKVKPSIFIVGEVWHNALPWLHGDQFHSVMNYPFTNICLAYFIHGTCSTEQFIFQLHELLFLYPTHVTDVLFNIVGSHDTPRILTLAKEHVAKVKLLLVFLFSYPGSPCIYYGDEIGMLGDNDPDNRRCMVWDEARQNKEIYTHIQTLIKLRKTFRNETTFQLLEKKDCLVYKKECNEEALFFILNNSASPQTVVLPYTKGTKITNMYTDEEMAYESSSISLVLEAYDFAILHM</sequence>
<evidence type="ECO:0000313" key="6">
    <source>
        <dbReference type="Proteomes" id="UP000605259"/>
    </source>
</evidence>
<comment type="caution">
    <text evidence="5">The sequence shown here is derived from an EMBL/GenBank/DDBJ whole genome shotgun (WGS) entry which is preliminary data.</text>
</comment>
<comment type="similarity">
    <text evidence="1">Belongs to the glycosyl hydrolase 13 family.</text>
</comment>
<evidence type="ECO:0000313" key="5">
    <source>
        <dbReference type="EMBL" id="GGE72431.1"/>
    </source>
</evidence>
<dbReference type="SMART" id="SM00642">
    <property type="entry name" value="Aamy"/>
    <property type="match status" value="1"/>
</dbReference>
<dbReference type="InterPro" id="IPR006047">
    <property type="entry name" value="GH13_cat_dom"/>
</dbReference>
<name>A0A917AT77_9BACI</name>
<dbReference type="PANTHER" id="PTHR10357:SF210">
    <property type="entry name" value="MALTODEXTRIN GLUCOSIDASE"/>
    <property type="match status" value="1"/>
</dbReference>
<dbReference type="Pfam" id="PF02903">
    <property type="entry name" value="Alpha-amylase_N"/>
    <property type="match status" value="1"/>
</dbReference>
<dbReference type="AlphaFoldDB" id="A0A917AT77"/>
<keyword evidence="6" id="KW-1185">Reference proteome</keyword>
<dbReference type="GO" id="GO:0004553">
    <property type="term" value="F:hydrolase activity, hydrolyzing O-glycosyl compounds"/>
    <property type="evidence" value="ECO:0007669"/>
    <property type="project" value="InterPro"/>
</dbReference>
<accession>A0A917AT77</accession>
<dbReference type="SUPFAM" id="SSF51445">
    <property type="entry name" value="(Trans)glycosidases"/>
    <property type="match status" value="1"/>
</dbReference>
<dbReference type="InterPro" id="IPR045857">
    <property type="entry name" value="O16G_dom_2"/>
</dbReference>
<dbReference type="Proteomes" id="UP000605259">
    <property type="component" value="Unassembled WGS sequence"/>
</dbReference>
<feature type="domain" description="Glycosyl hydrolase family 13 catalytic" evidence="4">
    <location>
        <begin position="138"/>
        <end position="496"/>
    </location>
</feature>
<evidence type="ECO:0000256" key="2">
    <source>
        <dbReference type="ARBA" id="ARBA00022801"/>
    </source>
</evidence>
<dbReference type="Gene3D" id="3.90.400.10">
    <property type="entry name" value="Oligo-1,6-glucosidase, Domain 2"/>
    <property type="match status" value="1"/>
</dbReference>
<protein>
    <submittedName>
        <fullName evidence="5">Alpha-glycosidase</fullName>
    </submittedName>
</protein>
<dbReference type="Gene3D" id="3.20.20.80">
    <property type="entry name" value="Glycosidases"/>
    <property type="match status" value="1"/>
</dbReference>
<keyword evidence="2" id="KW-0378">Hydrolase</keyword>
<evidence type="ECO:0000259" key="4">
    <source>
        <dbReference type="SMART" id="SM00642"/>
    </source>
</evidence>
<dbReference type="InterPro" id="IPR032091">
    <property type="entry name" value="Malt_amylase-like_C"/>
</dbReference>
<dbReference type="Gene3D" id="2.60.40.1180">
    <property type="entry name" value="Golgi alpha-mannosidase II"/>
    <property type="match status" value="1"/>
</dbReference>
<dbReference type="PANTHER" id="PTHR10357">
    <property type="entry name" value="ALPHA-AMYLASE FAMILY MEMBER"/>
    <property type="match status" value="1"/>
</dbReference>
<reference evidence="5" key="1">
    <citation type="journal article" date="2014" name="Int. J. Syst. Evol. Microbiol.">
        <title>Complete genome sequence of Corynebacterium casei LMG S-19264T (=DSM 44701T), isolated from a smear-ripened cheese.</title>
        <authorList>
            <consortium name="US DOE Joint Genome Institute (JGI-PGF)"/>
            <person name="Walter F."/>
            <person name="Albersmeier A."/>
            <person name="Kalinowski J."/>
            <person name="Ruckert C."/>
        </authorList>
    </citation>
    <scope>NUCLEOTIDE SEQUENCE</scope>
    <source>
        <strain evidence="5">CGMCC 1.12698</strain>
    </source>
</reference>
<dbReference type="SUPFAM" id="SSF51011">
    <property type="entry name" value="Glycosyl hydrolase domain"/>
    <property type="match status" value="1"/>
</dbReference>
<dbReference type="Pfam" id="PF00128">
    <property type="entry name" value="Alpha-amylase"/>
    <property type="match status" value="1"/>
</dbReference>
<dbReference type="InterPro" id="IPR004185">
    <property type="entry name" value="Glyco_hydro_13_lg-like_dom"/>
</dbReference>
<dbReference type="InterPro" id="IPR013780">
    <property type="entry name" value="Glyco_hydro_b"/>
</dbReference>
<evidence type="ECO:0000256" key="1">
    <source>
        <dbReference type="ARBA" id="ARBA00008061"/>
    </source>
</evidence>
<dbReference type="EMBL" id="BMFK01000001">
    <property type="protein sequence ID" value="GGE72431.1"/>
    <property type="molecule type" value="Genomic_DNA"/>
</dbReference>
<dbReference type="InterPro" id="IPR013783">
    <property type="entry name" value="Ig-like_fold"/>
</dbReference>
<dbReference type="GO" id="GO:0005975">
    <property type="term" value="P:carbohydrate metabolic process"/>
    <property type="evidence" value="ECO:0007669"/>
    <property type="project" value="InterPro"/>
</dbReference>
<evidence type="ECO:0000256" key="3">
    <source>
        <dbReference type="ARBA" id="ARBA00023295"/>
    </source>
</evidence>
<gene>
    <name evidence="5" type="primary">nplT</name>
    <name evidence="5" type="ORF">GCM10007140_22930</name>
</gene>
<organism evidence="5 6">
    <name type="scientific">Priestia taiwanensis</name>
    <dbReference type="NCBI Taxonomy" id="1347902"/>
    <lineage>
        <taxon>Bacteria</taxon>
        <taxon>Bacillati</taxon>
        <taxon>Bacillota</taxon>
        <taxon>Bacilli</taxon>
        <taxon>Bacillales</taxon>
        <taxon>Bacillaceae</taxon>
        <taxon>Priestia</taxon>
    </lineage>
</organism>
<keyword evidence="3" id="KW-0326">Glycosidase</keyword>
<dbReference type="InterPro" id="IPR017853">
    <property type="entry name" value="GH"/>
</dbReference>